<dbReference type="GO" id="GO:0003700">
    <property type="term" value="F:DNA-binding transcription factor activity"/>
    <property type="evidence" value="ECO:0007669"/>
    <property type="project" value="InterPro"/>
</dbReference>
<dbReference type="CDD" id="cd00265">
    <property type="entry name" value="MADS_MEF2_like"/>
    <property type="match status" value="1"/>
</dbReference>
<dbReference type="SMART" id="SM00432">
    <property type="entry name" value="MADS"/>
    <property type="match status" value="1"/>
</dbReference>
<dbReference type="PROSITE" id="PS51297">
    <property type="entry name" value="K_BOX"/>
    <property type="match status" value="1"/>
</dbReference>
<dbReference type="PROSITE" id="PS50066">
    <property type="entry name" value="MADS_BOX_2"/>
    <property type="match status" value="1"/>
</dbReference>
<dbReference type="InterPro" id="IPR050142">
    <property type="entry name" value="MADS-box/MEF2_TF"/>
</dbReference>
<name>Q7XAQ4_HOUCO</name>
<evidence type="ECO:0000256" key="3">
    <source>
        <dbReference type="ARBA" id="ARBA00023125"/>
    </source>
</evidence>
<evidence type="ECO:0000259" key="8">
    <source>
        <dbReference type="PROSITE" id="PS51297"/>
    </source>
</evidence>
<dbReference type="GO" id="GO:0046983">
    <property type="term" value="F:protein dimerization activity"/>
    <property type="evidence" value="ECO:0007669"/>
    <property type="project" value="InterPro"/>
</dbReference>
<sequence length="218" mass="25397">MGRGKIEIKRIENDTNRQVTFSKRKNGLFKKADELTVLCDAQISIIMFSSTDKLHEYCSPSTTHKHIYDRYQKSGKEDLWRSHYEKMKNQLHMHMEENERLRKEIRQYMGEDLSGLSFNELRGLEQNMERASNIVRNKKNHVITTRAETSRKKVRALQKAHKDLAYAVGLLKAERENYGGPDYRYVVGSTNIGSHIFACPYQPNLHDASYGIPDLRFG</sequence>
<protein>
    <submittedName>
        <fullName evidence="9">MADS-box transcription factor</fullName>
    </submittedName>
</protein>
<accession>Q7XAQ4</accession>
<keyword evidence="5" id="KW-0539">Nucleus</keyword>
<evidence type="ECO:0000256" key="5">
    <source>
        <dbReference type="ARBA" id="ARBA00023242"/>
    </source>
</evidence>
<keyword evidence="6" id="KW-0175">Coiled coil</keyword>
<keyword evidence="3" id="KW-0238">DNA-binding</keyword>
<dbReference type="PROSITE" id="PS00350">
    <property type="entry name" value="MADS_BOX_1"/>
    <property type="match status" value="1"/>
</dbReference>
<evidence type="ECO:0000256" key="2">
    <source>
        <dbReference type="ARBA" id="ARBA00023015"/>
    </source>
</evidence>
<feature type="domain" description="MADS-box" evidence="7">
    <location>
        <begin position="1"/>
        <end position="61"/>
    </location>
</feature>
<organism evidence="9">
    <name type="scientific">Houttuynia cordata</name>
    <name type="common">Chameleon plant</name>
    <dbReference type="NCBI Taxonomy" id="16752"/>
    <lineage>
        <taxon>Eukaryota</taxon>
        <taxon>Viridiplantae</taxon>
        <taxon>Streptophyta</taxon>
        <taxon>Embryophyta</taxon>
        <taxon>Tracheophyta</taxon>
        <taxon>Spermatophyta</taxon>
        <taxon>Magnoliopsida</taxon>
        <taxon>Magnoliidae</taxon>
        <taxon>Piperales</taxon>
        <taxon>Saururaceae</taxon>
        <taxon>Houttuynia</taxon>
    </lineage>
</organism>
<gene>
    <name evidence="9" type="primary">HcAP3</name>
</gene>
<keyword evidence="2" id="KW-0805">Transcription regulation</keyword>
<dbReference type="Gene3D" id="3.40.1810.10">
    <property type="entry name" value="Transcription factor, MADS-box"/>
    <property type="match status" value="1"/>
</dbReference>
<dbReference type="PANTHER" id="PTHR48019">
    <property type="entry name" value="SERUM RESPONSE FACTOR HOMOLOG"/>
    <property type="match status" value="1"/>
</dbReference>
<evidence type="ECO:0000259" key="7">
    <source>
        <dbReference type="PROSITE" id="PS50066"/>
    </source>
</evidence>
<dbReference type="InterPro" id="IPR002487">
    <property type="entry name" value="TF_Kbox"/>
</dbReference>
<comment type="subcellular location">
    <subcellularLocation>
        <location evidence="1">Nucleus</location>
    </subcellularLocation>
</comment>
<reference evidence="9" key="1">
    <citation type="submission" date="2002-07" db="EMBL/GenBank/DDBJ databases">
        <title>MADS-box genes needed for determining petal identity express in petal-like bracts of Houttuynia cordata (Saururaceae).</title>
        <authorList>
            <person name="Ito M."/>
            <person name="Imafuku M."/>
            <person name="Tanabe Y."/>
            <person name="Aoki S."/>
            <person name="Hasebe M."/>
        </authorList>
    </citation>
    <scope>NUCLEOTIDE SEQUENCE</scope>
</reference>
<dbReference type="Pfam" id="PF00319">
    <property type="entry name" value="SRF-TF"/>
    <property type="match status" value="1"/>
</dbReference>
<dbReference type="PRINTS" id="PR00404">
    <property type="entry name" value="MADSDOMAIN"/>
</dbReference>
<evidence type="ECO:0000256" key="6">
    <source>
        <dbReference type="SAM" id="Coils"/>
    </source>
</evidence>
<dbReference type="GO" id="GO:0005634">
    <property type="term" value="C:nucleus"/>
    <property type="evidence" value="ECO:0007669"/>
    <property type="project" value="UniProtKB-SubCell"/>
</dbReference>
<dbReference type="SUPFAM" id="SSF55455">
    <property type="entry name" value="SRF-like"/>
    <property type="match status" value="1"/>
</dbReference>
<dbReference type="EMBL" id="AB089154">
    <property type="protein sequence ID" value="BAC80250.1"/>
    <property type="molecule type" value="mRNA"/>
</dbReference>
<dbReference type="InterPro" id="IPR002100">
    <property type="entry name" value="TF_MADSbox"/>
</dbReference>
<evidence type="ECO:0000313" key="9">
    <source>
        <dbReference type="EMBL" id="BAC80250.1"/>
    </source>
</evidence>
<feature type="coiled-coil region" evidence="6">
    <location>
        <begin position="84"/>
        <end position="141"/>
    </location>
</feature>
<feature type="domain" description="K-box" evidence="8">
    <location>
        <begin position="84"/>
        <end position="174"/>
    </location>
</feature>
<dbReference type="Pfam" id="PF01486">
    <property type="entry name" value="K-box"/>
    <property type="match status" value="1"/>
</dbReference>
<evidence type="ECO:0000256" key="1">
    <source>
        <dbReference type="ARBA" id="ARBA00004123"/>
    </source>
</evidence>
<dbReference type="GO" id="GO:0000977">
    <property type="term" value="F:RNA polymerase II transcription regulatory region sequence-specific DNA binding"/>
    <property type="evidence" value="ECO:0007669"/>
    <property type="project" value="InterPro"/>
</dbReference>
<dbReference type="AlphaFoldDB" id="Q7XAQ4"/>
<dbReference type="GO" id="GO:0045944">
    <property type="term" value="P:positive regulation of transcription by RNA polymerase II"/>
    <property type="evidence" value="ECO:0007669"/>
    <property type="project" value="InterPro"/>
</dbReference>
<proteinExistence type="evidence at transcript level"/>
<keyword evidence="4" id="KW-0804">Transcription</keyword>
<dbReference type="InterPro" id="IPR036879">
    <property type="entry name" value="TF_MADSbox_sf"/>
</dbReference>
<dbReference type="InterPro" id="IPR033896">
    <property type="entry name" value="MEF2-like_N"/>
</dbReference>
<evidence type="ECO:0000256" key="4">
    <source>
        <dbReference type="ARBA" id="ARBA00023163"/>
    </source>
</evidence>